<evidence type="ECO:0000256" key="1">
    <source>
        <dbReference type="ARBA" id="ARBA00022714"/>
    </source>
</evidence>
<evidence type="ECO:0000256" key="2">
    <source>
        <dbReference type="ARBA" id="ARBA00022723"/>
    </source>
</evidence>
<keyword evidence="9" id="KW-1185">Reference proteome</keyword>
<evidence type="ECO:0000256" key="3">
    <source>
        <dbReference type="ARBA" id="ARBA00023004"/>
    </source>
</evidence>
<dbReference type="PANTHER" id="PTHR21496">
    <property type="entry name" value="FERREDOXIN-RELATED"/>
    <property type="match status" value="1"/>
</dbReference>
<evidence type="ECO:0000256" key="5">
    <source>
        <dbReference type="ARBA" id="ARBA00034078"/>
    </source>
</evidence>
<sequence>MPRIKVAALTEVRPGQMRLFALASHKVVIYNCHGSIHASEAGCPHMGASLHEGVLIGTEVTCPWHHWSFDVATGECTSNPLAPKGLATFPATVEQGDIWVDLP</sequence>
<dbReference type="EMBL" id="CP072642">
    <property type="protein sequence ID" value="QUV93708.1"/>
    <property type="molecule type" value="Genomic_DNA"/>
</dbReference>
<keyword evidence="1" id="KW-0001">2Fe-2S</keyword>
<proteinExistence type="inferred from homology"/>
<evidence type="ECO:0000313" key="9">
    <source>
        <dbReference type="Proteomes" id="UP000677668"/>
    </source>
</evidence>
<protein>
    <submittedName>
        <fullName evidence="8">Rieske (2Fe-2S) protein</fullName>
    </submittedName>
</protein>
<dbReference type="SUPFAM" id="SSF50022">
    <property type="entry name" value="ISP domain"/>
    <property type="match status" value="1"/>
</dbReference>
<dbReference type="Gene3D" id="2.102.10.10">
    <property type="entry name" value="Rieske [2Fe-2S] iron-sulphur domain"/>
    <property type="match status" value="1"/>
</dbReference>
<evidence type="ECO:0000256" key="6">
    <source>
        <dbReference type="ARBA" id="ARBA00038001"/>
    </source>
</evidence>
<comment type="cofactor">
    <cofactor evidence="5">
        <name>[2Fe-2S] cluster</name>
        <dbReference type="ChEBI" id="CHEBI:190135"/>
    </cofactor>
</comment>
<dbReference type="InterPro" id="IPR036922">
    <property type="entry name" value="Rieske_2Fe-2S_sf"/>
</dbReference>
<organism evidence="8 9">
    <name type="scientific">Chloracidobacterium sp. N</name>
    <dbReference type="NCBI Taxonomy" id="2821540"/>
    <lineage>
        <taxon>Bacteria</taxon>
        <taxon>Pseudomonadati</taxon>
        <taxon>Acidobacteriota</taxon>
        <taxon>Terriglobia</taxon>
        <taxon>Terriglobales</taxon>
        <taxon>Acidobacteriaceae</taxon>
        <taxon>Chloracidobacterium</taxon>
        <taxon>Chloracidobacterium aggregatum</taxon>
    </lineage>
</organism>
<dbReference type="Pfam" id="PF00355">
    <property type="entry name" value="Rieske"/>
    <property type="match status" value="1"/>
</dbReference>
<dbReference type="PANTHER" id="PTHR21496:SF0">
    <property type="entry name" value="RIESKE DOMAIN-CONTAINING PROTEIN"/>
    <property type="match status" value="1"/>
</dbReference>
<reference evidence="8 9" key="1">
    <citation type="submission" date="2021-03" db="EMBL/GenBank/DDBJ databases">
        <title>Genomic and phenotypic characterization of Chloracidobacterium isolates provides evidence for multiple species.</title>
        <authorList>
            <person name="Saini M.K."/>
            <person name="Costas A.M.G."/>
            <person name="Tank M."/>
            <person name="Bryant D.A."/>
        </authorList>
    </citation>
    <scope>NUCLEOTIDE SEQUENCE [LARGE SCALE GENOMIC DNA]</scope>
    <source>
        <strain evidence="8 9">N</strain>
    </source>
</reference>
<dbReference type="InterPro" id="IPR017941">
    <property type="entry name" value="Rieske_2Fe-2S"/>
</dbReference>
<keyword evidence="3" id="KW-0408">Iron</keyword>
<feature type="domain" description="Rieske" evidence="7">
    <location>
        <begin position="4"/>
        <end position="100"/>
    </location>
</feature>
<keyword evidence="2" id="KW-0479">Metal-binding</keyword>
<evidence type="ECO:0000313" key="8">
    <source>
        <dbReference type="EMBL" id="QUV93708.1"/>
    </source>
</evidence>
<dbReference type="RefSeq" id="WP_211422062.1">
    <property type="nucleotide sequence ID" value="NZ_CP072642.1"/>
</dbReference>
<comment type="similarity">
    <text evidence="6">Belongs to the bacterial ring-hydroxylating dioxygenase ferredoxin component family.</text>
</comment>
<keyword evidence="4" id="KW-0411">Iron-sulfur</keyword>
<evidence type="ECO:0000259" key="7">
    <source>
        <dbReference type="PROSITE" id="PS51296"/>
    </source>
</evidence>
<dbReference type="Proteomes" id="UP000677668">
    <property type="component" value="Chromosome 1"/>
</dbReference>
<evidence type="ECO:0000256" key="4">
    <source>
        <dbReference type="ARBA" id="ARBA00023014"/>
    </source>
</evidence>
<gene>
    <name evidence="8" type="ORF">J8C05_10105</name>
</gene>
<dbReference type="PROSITE" id="PS51296">
    <property type="entry name" value="RIESKE"/>
    <property type="match status" value="1"/>
</dbReference>
<name>A0ABX8AZQ5_9BACT</name>
<accession>A0ABX8AZQ5</accession>